<reference evidence="2" key="1">
    <citation type="submission" date="2023-06" db="EMBL/GenBank/DDBJ databases">
        <title>Comparative genomics of Bacillaceae isolates and their secondary metabolite potential.</title>
        <authorList>
            <person name="Song L."/>
            <person name="Nielsen L.J."/>
            <person name="Mohite O."/>
            <person name="Xu X."/>
            <person name="Weber T."/>
            <person name="Kovacs A.T."/>
        </authorList>
    </citation>
    <scope>NUCLEOTIDE SEQUENCE</scope>
    <source>
        <strain evidence="2">G1S1</strain>
    </source>
</reference>
<evidence type="ECO:0000256" key="1">
    <source>
        <dbReference type="SAM" id="Phobius"/>
    </source>
</evidence>
<feature type="transmembrane region" description="Helical" evidence="1">
    <location>
        <begin position="69"/>
        <end position="87"/>
    </location>
</feature>
<dbReference type="RefSeq" id="WP_289348066.1">
    <property type="nucleotide sequence ID" value="NZ_JAUCFI010000001.1"/>
</dbReference>
<accession>A0AAJ1QI67</accession>
<sequence length="144" mass="15683">MKVIGIRLFLMGILLAIFELIVINIAGILPFLAAHQANISGAPLMAFVIENLMNPIGTSTSMIEKKNPLFFIGSAAVIVLAVFMVFFTNGGKGKYELADKYGVHGSSRFAQKHEIFTYGETVEVPAKQLMQDLDASMLDSKGEK</sequence>
<feature type="transmembrane region" description="Helical" evidence="1">
    <location>
        <begin position="12"/>
        <end position="33"/>
    </location>
</feature>
<gene>
    <name evidence="2" type="ORF">QUF85_00325</name>
</gene>
<dbReference type="AlphaFoldDB" id="A0AAJ1QI67"/>
<evidence type="ECO:0000313" key="3">
    <source>
        <dbReference type="Proteomes" id="UP001238973"/>
    </source>
</evidence>
<keyword evidence="1" id="KW-1133">Transmembrane helix</keyword>
<organism evidence="2 3">
    <name type="scientific">Peribacillus frigoritolerans</name>
    <dbReference type="NCBI Taxonomy" id="450367"/>
    <lineage>
        <taxon>Bacteria</taxon>
        <taxon>Bacillati</taxon>
        <taxon>Bacillota</taxon>
        <taxon>Bacilli</taxon>
        <taxon>Bacillales</taxon>
        <taxon>Bacillaceae</taxon>
        <taxon>Peribacillus</taxon>
    </lineage>
</organism>
<name>A0AAJ1QI67_9BACI</name>
<keyword evidence="1" id="KW-0472">Membrane</keyword>
<dbReference type="EMBL" id="JAUCFI010000001">
    <property type="protein sequence ID" value="MDM5281828.1"/>
    <property type="molecule type" value="Genomic_DNA"/>
</dbReference>
<protein>
    <submittedName>
        <fullName evidence="2">Uncharacterized protein</fullName>
    </submittedName>
</protein>
<comment type="caution">
    <text evidence="2">The sequence shown here is derived from an EMBL/GenBank/DDBJ whole genome shotgun (WGS) entry which is preliminary data.</text>
</comment>
<keyword evidence="1" id="KW-0812">Transmembrane</keyword>
<proteinExistence type="predicted"/>
<dbReference type="Proteomes" id="UP001238973">
    <property type="component" value="Unassembled WGS sequence"/>
</dbReference>
<evidence type="ECO:0000313" key="2">
    <source>
        <dbReference type="EMBL" id="MDM5281828.1"/>
    </source>
</evidence>